<organism evidence="7 8">
    <name type="scientific">Acipenser oxyrinchus oxyrinchus</name>
    <dbReference type="NCBI Taxonomy" id="40147"/>
    <lineage>
        <taxon>Eukaryota</taxon>
        <taxon>Metazoa</taxon>
        <taxon>Chordata</taxon>
        <taxon>Craniata</taxon>
        <taxon>Vertebrata</taxon>
        <taxon>Euteleostomi</taxon>
        <taxon>Actinopterygii</taxon>
        <taxon>Chondrostei</taxon>
        <taxon>Acipenseriformes</taxon>
        <taxon>Acipenseridae</taxon>
        <taxon>Acipenser</taxon>
    </lineage>
</organism>
<evidence type="ECO:0000256" key="3">
    <source>
        <dbReference type="ARBA" id="ARBA00022514"/>
    </source>
</evidence>
<feature type="signal peptide" evidence="6">
    <location>
        <begin position="1"/>
        <end position="22"/>
    </location>
</feature>
<proteinExistence type="inferred from homology"/>
<dbReference type="EMBL" id="JAGXEW010000204">
    <property type="protein sequence ID" value="KAK1144049.1"/>
    <property type="molecule type" value="Genomic_DNA"/>
</dbReference>
<accession>A0AAD8FN34</accession>
<dbReference type="InterPro" id="IPR029034">
    <property type="entry name" value="Cystine-knot_cytokine"/>
</dbReference>
<evidence type="ECO:0000313" key="7">
    <source>
        <dbReference type="EMBL" id="KAK1144049.1"/>
    </source>
</evidence>
<dbReference type="GO" id="GO:0005125">
    <property type="term" value="F:cytokine activity"/>
    <property type="evidence" value="ECO:0007669"/>
    <property type="project" value="UniProtKB-KW"/>
</dbReference>
<dbReference type="Proteomes" id="UP001230051">
    <property type="component" value="Unassembled WGS sequence"/>
</dbReference>
<reference evidence="7" key="1">
    <citation type="submission" date="2022-02" db="EMBL/GenBank/DDBJ databases">
        <title>Atlantic sturgeon de novo genome assembly.</title>
        <authorList>
            <person name="Stock M."/>
            <person name="Klopp C."/>
            <person name="Guiguen Y."/>
            <person name="Cabau C."/>
            <person name="Parinello H."/>
            <person name="Santidrian Yebra-Pimentel E."/>
            <person name="Kuhl H."/>
            <person name="Dirks R.P."/>
            <person name="Guessner J."/>
            <person name="Wuertz S."/>
            <person name="Du K."/>
            <person name="Schartl M."/>
        </authorList>
    </citation>
    <scope>NUCLEOTIDE SEQUENCE</scope>
    <source>
        <strain evidence="7">STURGEONOMICS-FGT-2020</strain>
        <tissue evidence="7">Whole blood</tissue>
    </source>
</reference>
<dbReference type="GO" id="GO:0006954">
    <property type="term" value="P:inflammatory response"/>
    <property type="evidence" value="ECO:0007669"/>
    <property type="project" value="InterPro"/>
</dbReference>
<evidence type="ECO:0000256" key="4">
    <source>
        <dbReference type="ARBA" id="ARBA00022525"/>
    </source>
</evidence>
<dbReference type="Gene3D" id="2.10.90.10">
    <property type="entry name" value="Cystine-knot cytokines"/>
    <property type="match status" value="1"/>
</dbReference>
<dbReference type="GO" id="GO:0005615">
    <property type="term" value="C:extracellular space"/>
    <property type="evidence" value="ECO:0007669"/>
    <property type="project" value="UniProtKB-KW"/>
</dbReference>
<dbReference type="PRINTS" id="PR01932">
    <property type="entry name" value="INTRLEUKIN17"/>
</dbReference>
<dbReference type="InterPro" id="IPR010345">
    <property type="entry name" value="IL-17_fam"/>
</dbReference>
<evidence type="ECO:0000256" key="5">
    <source>
        <dbReference type="ARBA" id="ARBA00022729"/>
    </source>
</evidence>
<name>A0AAD8FN34_ACIOX</name>
<keyword evidence="5 6" id="KW-0732">Signal</keyword>
<keyword evidence="3" id="KW-0202">Cytokine</keyword>
<comment type="similarity">
    <text evidence="2">Belongs to the IL-17 family.</text>
</comment>
<evidence type="ECO:0000256" key="2">
    <source>
        <dbReference type="ARBA" id="ARBA00007236"/>
    </source>
</evidence>
<comment type="caution">
    <text evidence="7">The sequence shown here is derived from an EMBL/GenBank/DDBJ whole genome shotgun (WGS) entry which is preliminary data.</text>
</comment>
<dbReference type="SUPFAM" id="SSF57501">
    <property type="entry name" value="Cystine-knot cytokines"/>
    <property type="match status" value="1"/>
</dbReference>
<dbReference type="Pfam" id="PF06083">
    <property type="entry name" value="IL17"/>
    <property type="match status" value="1"/>
</dbReference>
<keyword evidence="8" id="KW-1185">Reference proteome</keyword>
<protein>
    <submittedName>
        <fullName evidence="7">Interleukin-17B-like isoform X1</fullName>
    </submittedName>
</protein>
<dbReference type="AlphaFoldDB" id="A0AAD8FN34"/>
<keyword evidence="4" id="KW-0964">Secreted</keyword>
<dbReference type="InterPro" id="IPR020440">
    <property type="entry name" value="IL-17_chr"/>
</dbReference>
<evidence type="ECO:0000256" key="1">
    <source>
        <dbReference type="ARBA" id="ARBA00004613"/>
    </source>
</evidence>
<evidence type="ECO:0000313" key="8">
    <source>
        <dbReference type="Proteomes" id="UP001230051"/>
    </source>
</evidence>
<feature type="chain" id="PRO_5042224225" evidence="6">
    <location>
        <begin position="23"/>
        <end position="177"/>
    </location>
</feature>
<evidence type="ECO:0000256" key="6">
    <source>
        <dbReference type="SAM" id="SignalP"/>
    </source>
</evidence>
<comment type="subcellular location">
    <subcellularLocation>
        <location evidence="1">Secreted</location>
    </subcellularLocation>
</comment>
<sequence>MANRDDQLVLWLVLSSVLVVMATMTESFKGKDIRSQRKGRVKHKYTRGSMEEDYEKSINDMVMQLQNNSALSGSKCEIDLRLWTSNRRSLSPWSYRINRDETRIPTDIPEAHCLCSGCINPFTMQEDRTMTSIPIYTKVPVKRQFCDGPKQRRRKKKCNRKYRTAMENIAIGCTCIF</sequence>
<gene>
    <name evidence="7" type="primary">IL17B</name>
    <name evidence="7" type="ORF">AOXY_G36581</name>
</gene>